<keyword evidence="2" id="KW-0423">Lactose metabolism</keyword>
<dbReference type="GO" id="GO:0019316">
    <property type="term" value="P:D-allose catabolic process"/>
    <property type="evidence" value="ECO:0007669"/>
    <property type="project" value="TreeGrafter"/>
</dbReference>
<dbReference type="Proteomes" id="UP000051054">
    <property type="component" value="Unassembled WGS sequence"/>
</dbReference>
<dbReference type="InterPro" id="IPR036569">
    <property type="entry name" value="RpiB_LacA_LacB_sf"/>
</dbReference>
<evidence type="ECO:0000313" key="4">
    <source>
        <dbReference type="EMBL" id="KRM20359.1"/>
    </source>
</evidence>
<evidence type="ECO:0000256" key="3">
    <source>
        <dbReference type="ARBA" id="ARBA00023235"/>
    </source>
</evidence>
<accession>A0A0R1WR70</accession>
<dbReference type="GO" id="GO:0005988">
    <property type="term" value="P:lactose metabolic process"/>
    <property type="evidence" value="ECO:0007669"/>
    <property type="project" value="UniProtKB-KW"/>
</dbReference>
<dbReference type="InterPro" id="IPR003500">
    <property type="entry name" value="RpiB_LacA_LacB"/>
</dbReference>
<evidence type="ECO:0000256" key="2">
    <source>
        <dbReference type="ARBA" id="ARBA00022736"/>
    </source>
</evidence>
<protein>
    <submittedName>
        <fullName evidence="4">Sugar-phosphate isomerase, RpiB LacA LacB family</fullName>
    </submittedName>
</protein>
<dbReference type="SUPFAM" id="SSF89623">
    <property type="entry name" value="Ribose/Galactose isomerase RpiB/AlsB"/>
    <property type="match status" value="1"/>
</dbReference>
<dbReference type="OrthoDB" id="1778624at2"/>
<dbReference type="STRING" id="1423755.FC40_GL000161"/>
<sequence>MKIVLASDHAGVALKKEVIELLKDMGHEVEDLGPYNENPVDLSDFVYPAALKVAKKEADRGIFIDGVGYGSAMIANRVLGCDAVVCQDPFCASLSRQHNDSNVLCLGGKIIGPAIAMEIVRTWMTTDFLNEEKYIRRVKKVEAIAKKHLRPLDEI</sequence>
<dbReference type="RefSeq" id="WP_025022398.1">
    <property type="nucleotide sequence ID" value="NZ_AZGD01000005.1"/>
</dbReference>
<keyword evidence="3 4" id="KW-0413">Isomerase</keyword>
<evidence type="ECO:0000313" key="5">
    <source>
        <dbReference type="Proteomes" id="UP000051054"/>
    </source>
</evidence>
<dbReference type="eggNOG" id="COG0698">
    <property type="taxonomic scope" value="Bacteria"/>
</dbReference>
<dbReference type="PATRIC" id="fig|1423755.3.peg.173"/>
<evidence type="ECO:0000256" key="1">
    <source>
        <dbReference type="ARBA" id="ARBA00008754"/>
    </source>
</evidence>
<gene>
    <name evidence="4" type="ORF">FC40_GL000161</name>
</gene>
<comment type="caution">
    <text evidence="4">The sequence shown here is derived from an EMBL/GenBank/DDBJ whole genome shotgun (WGS) entry which is preliminary data.</text>
</comment>
<comment type="similarity">
    <text evidence="1">Belongs to the LacAB/RpiB family.</text>
</comment>
<dbReference type="GO" id="GO:0004751">
    <property type="term" value="F:ribose-5-phosphate isomerase activity"/>
    <property type="evidence" value="ECO:0007669"/>
    <property type="project" value="TreeGrafter"/>
</dbReference>
<dbReference type="Pfam" id="PF02502">
    <property type="entry name" value="LacAB_rpiB"/>
    <property type="match status" value="1"/>
</dbReference>
<reference evidence="4 5" key="1">
    <citation type="journal article" date="2015" name="Genome Announc.">
        <title>Expanding the biotechnology potential of lactobacilli through comparative genomics of 213 strains and associated genera.</title>
        <authorList>
            <person name="Sun Z."/>
            <person name="Harris H.M."/>
            <person name="McCann A."/>
            <person name="Guo C."/>
            <person name="Argimon S."/>
            <person name="Zhang W."/>
            <person name="Yang X."/>
            <person name="Jeffery I.B."/>
            <person name="Cooney J.C."/>
            <person name="Kagawa T.F."/>
            <person name="Liu W."/>
            <person name="Song Y."/>
            <person name="Salvetti E."/>
            <person name="Wrobel A."/>
            <person name="Rasinkangas P."/>
            <person name="Parkhill J."/>
            <person name="Rea M.C."/>
            <person name="O'Sullivan O."/>
            <person name="Ritari J."/>
            <person name="Douillard F.P."/>
            <person name="Paul Ross R."/>
            <person name="Yang R."/>
            <person name="Briner A.E."/>
            <person name="Felis G.E."/>
            <person name="de Vos W.M."/>
            <person name="Barrangou R."/>
            <person name="Klaenhammer T.R."/>
            <person name="Caufield P.W."/>
            <person name="Cui Y."/>
            <person name="Zhang H."/>
            <person name="O'Toole P.W."/>
        </authorList>
    </citation>
    <scope>NUCLEOTIDE SEQUENCE [LARGE SCALE GENOMIC DNA]</scope>
    <source>
        <strain evidence="4 5">DSM 18933</strain>
    </source>
</reference>
<dbReference type="NCBIfam" id="TIGR00689">
    <property type="entry name" value="rpiB_lacA_lacB"/>
    <property type="match status" value="1"/>
</dbReference>
<proteinExistence type="inferred from homology"/>
<dbReference type="PANTHER" id="PTHR30345:SF0">
    <property type="entry name" value="DNA DAMAGE-REPAIR_TOLERATION PROTEIN DRT102"/>
    <property type="match status" value="1"/>
</dbReference>
<name>A0A0R1WR70_9LACO</name>
<dbReference type="Gene3D" id="3.40.1400.10">
    <property type="entry name" value="Sugar-phosphate isomerase, RpiB/LacA/LacB"/>
    <property type="match status" value="1"/>
</dbReference>
<dbReference type="PIRSF" id="PIRSF005384">
    <property type="entry name" value="RpiB_LacA_B"/>
    <property type="match status" value="1"/>
</dbReference>
<dbReference type="NCBIfam" id="NF004051">
    <property type="entry name" value="PRK05571.1"/>
    <property type="match status" value="1"/>
</dbReference>
<organism evidence="4 5">
    <name type="scientific">Ligilactobacillus hayakitensis DSM 18933 = JCM 14209</name>
    <dbReference type="NCBI Taxonomy" id="1423755"/>
    <lineage>
        <taxon>Bacteria</taxon>
        <taxon>Bacillati</taxon>
        <taxon>Bacillota</taxon>
        <taxon>Bacilli</taxon>
        <taxon>Lactobacillales</taxon>
        <taxon>Lactobacillaceae</taxon>
        <taxon>Ligilactobacillus</taxon>
    </lineage>
</organism>
<dbReference type="EMBL" id="AZGD01000005">
    <property type="protein sequence ID" value="KRM20359.1"/>
    <property type="molecule type" value="Genomic_DNA"/>
</dbReference>
<dbReference type="GO" id="GO:0009052">
    <property type="term" value="P:pentose-phosphate shunt, non-oxidative branch"/>
    <property type="evidence" value="ECO:0007669"/>
    <property type="project" value="TreeGrafter"/>
</dbReference>
<dbReference type="PANTHER" id="PTHR30345">
    <property type="entry name" value="RIBOSE-5-PHOSPHATE ISOMERASE B"/>
    <property type="match status" value="1"/>
</dbReference>
<dbReference type="AlphaFoldDB" id="A0A0R1WR70"/>
<keyword evidence="5" id="KW-1185">Reference proteome</keyword>